<evidence type="ECO:0000313" key="3">
    <source>
        <dbReference type="EMBL" id="QQR04942.1"/>
    </source>
</evidence>
<dbReference type="AlphaFoldDB" id="A0AAX1KGD2"/>
<keyword evidence="2" id="KW-0472">Membrane</keyword>
<feature type="region of interest" description="Disordered" evidence="1">
    <location>
        <begin position="1"/>
        <end position="33"/>
    </location>
</feature>
<feature type="transmembrane region" description="Helical" evidence="2">
    <location>
        <begin position="58"/>
        <end position="81"/>
    </location>
</feature>
<reference evidence="3 4" key="1">
    <citation type="submission" date="2020-11" db="EMBL/GenBank/DDBJ databases">
        <title>Closed and high quality bacterial genomes of the OMM12 community.</title>
        <authorList>
            <person name="Marbouty M."/>
            <person name="Lamy-Besnier Q."/>
            <person name="Debarbieux L."/>
            <person name="Koszul R."/>
        </authorList>
    </citation>
    <scope>NUCLEOTIDE SEQUENCE [LARGE SCALE GENOMIC DNA]</scope>
    <source>
        <strain evidence="3 4">YL31</strain>
    </source>
</reference>
<dbReference type="Proteomes" id="UP000595792">
    <property type="component" value="Chromosome"/>
</dbReference>
<gene>
    <name evidence="3" type="ORF">I5Q84_13265</name>
</gene>
<evidence type="ECO:0000256" key="1">
    <source>
        <dbReference type="SAM" id="MobiDB-lite"/>
    </source>
</evidence>
<organism evidence="3 4">
    <name type="scientific">Flavonifractor plautii</name>
    <name type="common">Fusobacterium plautii</name>
    <dbReference type="NCBI Taxonomy" id="292800"/>
    <lineage>
        <taxon>Bacteria</taxon>
        <taxon>Bacillati</taxon>
        <taxon>Bacillota</taxon>
        <taxon>Clostridia</taxon>
        <taxon>Eubacteriales</taxon>
        <taxon>Oscillospiraceae</taxon>
        <taxon>Flavonifractor</taxon>
    </lineage>
</organism>
<dbReference type="EMBL" id="CP065315">
    <property type="protein sequence ID" value="QQR04942.1"/>
    <property type="molecule type" value="Genomic_DNA"/>
</dbReference>
<protein>
    <submittedName>
        <fullName evidence="3">Uncharacterized protein</fullName>
    </submittedName>
</protein>
<sequence>MSTKCPTDTPTKPEILGDEDLPFPDVESSSDADSHAKAYQLKAAAQKHSHEVENYKNIVGGILLGVCFSVIVSFAVADAVLNIESSLFSGAFEFAKTIATAVIGYLFATNIKPK</sequence>
<accession>A0AAX1KGD2</accession>
<name>A0AAX1KGD2_FLAPL</name>
<evidence type="ECO:0000256" key="2">
    <source>
        <dbReference type="SAM" id="Phobius"/>
    </source>
</evidence>
<evidence type="ECO:0000313" key="4">
    <source>
        <dbReference type="Proteomes" id="UP000595792"/>
    </source>
</evidence>
<keyword evidence="2" id="KW-0812">Transmembrane</keyword>
<keyword evidence="2" id="KW-1133">Transmembrane helix</keyword>
<feature type="compositionally biased region" description="Polar residues" evidence="1">
    <location>
        <begin position="1"/>
        <end position="10"/>
    </location>
</feature>
<proteinExistence type="predicted"/>
<feature type="transmembrane region" description="Helical" evidence="2">
    <location>
        <begin position="87"/>
        <end position="108"/>
    </location>
</feature>
<dbReference type="RefSeq" id="WP_142988510.1">
    <property type="nucleotide sequence ID" value="NZ_CP015406.2"/>
</dbReference>